<dbReference type="Pfam" id="PF03109">
    <property type="entry name" value="ABC1"/>
    <property type="match status" value="1"/>
</dbReference>
<keyword evidence="9" id="KW-0418">Kinase</keyword>
<dbReference type="InterPro" id="IPR045308">
    <property type="entry name" value="UbiB_bact"/>
</dbReference>
<keyword evidence="15" id="KW-1185">Reference proteome</keyword>
<dbReference type="UniPathway" id="UPA00232"/>
<keyword evidence="4" id="KW-0997">Cell inner membrane</keyword>
<evidence type="ECO:0000313" key="14">
    <source>
        <dbReference type="EMBL" id="CUA93479.1"/>
    </source>
</evidence>
<evidence type="ECO:0000313" key="15">
    <source>
        <dbReference type="Proteomes" id="UP000183900"/>
    </source>
</evidence>
<reference evidence="15" key="1">
    <citation type="submission" date="2015-08" db="EMBL/GenBank/DDBJ databases">
        <authorList>
            <person name="Varghese N."/>
        </authorList>
    </citation>
    <scope>NUCLEOTIDE SEQUENCE [LARGE SCALE GENOMIC DNA]</scope>
    <source>
        <strain evidence="15">DSM 23407</strain>
    </source>
</reference>
<evidence type="ECO:0000259" key="13">
    <source>
        <dbReference type="Pfam" id="PF03109"/>
    </source>
</evidence>
<dbReference type="CDD" id="cd13972">
    <property type="entry name" value="UbiB"/>
    <property type="match status" value="1"/>
</dbReference>
<keyword evidence="3" id="KW-1003">Cell membrane</keyword>
<dbReference type="EMBL" id="CYHE01000002">
    <property type="protein sequence ID" value="CUA93479.1"/>
    <property type="molecule type" value="Genomic_DNA"/>
</dbReference>
<comment type="similarity">
    <text evidence="2">Belongs to the protein kinase superfamily. ADCK protein kinase family.</text>
</comment>
<evidence type="ECO:0000256" key="9">
    <source>
        <dbReference type="ARBA" id="ARBA00022777"/>
    </source>
</evidence>
<dbReference type="RefSeq" id="WP_055454651.1">
    <property type="nucleotide sequence ID" value="NZ_CYHE01000002.1"/>
</dbReference>
<evidence type="ECO:0000256" key="8">
    <source>
        <dbReference type="ARBA" id="ARBA00022741"/>
    </source>
</evidence>
<dbReference type="Proteomes" id="UP000183900">
    <property type="component" value="Unassembled WGS sequence"/>
</dbReference>
<evidence type="ECO:0000256" key="4">
    <source>
        <dbReference type="ARBA" id="ARBA00022519"/>
    </source>
</evidence>
<keyword evidence="11" id="KW-1133">Transmembrane helix</keyword>
<keyword evidence="7" id="KW-0812">Transmembrane</keyword>
<comment type="pathway">
    <text evidence="1">Cofactor biosynthesis; ubiquinone biosynthesis [regulation].</text>
</comment>
<keyword evidence="10" id="KW-0067">ATP-binding</keyword>
<protein>
    <submittedName>
        <fullName evidence="14">2-octaprenylphenol hydroxylase</fullName>
    </submittedName>
</protein>
<evidence type="ECO:0000256" key="6">
    <source>
        <dbReference type="ARBA" id="ARBA00022688"/>
    </source>
</evidence>
<dbReference type="OrthoDB" id="9795390at2"/>
<accession>A0A0K6HRH0</accession>
<evidence type="ECO:0000256" key="2">
    <source>
        <dbReference type="ARBA" id="ARBA00009670"/>
    </source>
</evidence>
<dbReference type="PANTHER" id="PTHR10566:SF113">
    <property type="entry name" value="PROTEIN ACTIVITY OF BC1 COMPLEX KINASE 7, CHLOROPLASTIC"/>
    <property type="match status" value="1"/>
</dbReference>
<evidence type="ECO:0000256" key="10">
    <source>
        <dbReference type="ARBA" id="ARBA00022840"/>
    </source>
</evidence>
<evidence type="ECO:0000256" key="3">
    <source>
        <dbReference type="ARBA" id="ARBA00022475"/>
    </source>
</evidence>
<dbReference type="InterPro" id="IPR010232">
    <property type="entry name" value="UbiB"/>
</dbReference>
<sequence length="527" mass="58329">MALAIRPLLRLAQAGFVLAREGVFGLFNIPDLPPAARLALRFARLFERRSVRDKSARSRLSDAMNRLGPSYVKLGQFLATRADVVGKEAAAELAHLQDRLPAFSQSEAEAWVAEQLMRPVNEVFVEFGEPVAAASIAQVHPAIVRQSDGSLRKMAVKVLRPGVARRFQRDLESFYLAARLAERFHEPSRRLRPLAVVDTLARSVALEMDFRLEAAALSEMAGNTAEDPGFRVPSVDWMRSAKGVLTMEWIDGTKMSDVEGLTLQGLDLELLAANVIQSFLRHTLRDGFFHADMHQGNLFVEADGTLVAVDFGITGRLGKAERRFLAEILYGFITRDYRRVAEVHFEAGYVPADQDVDVFAQAIRAIGEPIHGHDASEISMARLLTQLFEVTELFQMHTQPQLIMLQKTMVVVEGVARTLNPRLDMWRTAEPVVGAWIAQHLGPAGRLRDAGAAVNALGRIASDLPIFADRVGRMSEELEKMAHEGLRFDAATAEAIGRSEARHNRSGRIALWIIALSMAAIAAKAWF</sequence>
<name>A0A0K6HRH0_9HYPH</name>
<dbReference type="GO" id="GO:0016301">
    <property type="term" value="F:kinase activity"/>
    <property type="evidence" value="ECO:0007669"/>
    <property type="project" value="UniProtKB-KW"/>
</dbReference>
<keyword evidence="8" id="KW-0547">Nucleotide-binding</keyword>
<keyword evidence="5" id="KW-0808">Transferase</keyword>
<evidence type="ECO:0000256" key="1">
    <source>
        <dbReference type="ARBA" id="ARBA00005020"/>
    </source>
</evidence>
<dbReference type="SUPFAM" id="SSF56112">
    <property type="entry name" value="Protein kinase-like (PK-like)"/>
    <property type="match status" value="1"/>
</dbReference>
<organism evidence="14 15">
    <name type="scientific">Pannonibacter indicus</name>
    <dbReference type="NCBI Taxonomy" id="466044"/>
    <lineage>
        <taxon>Bacteria</taxon>
        <taxon>Pseudomonadati</taxon>
        <taxon>Pseudomonadota</taxon>
        <taxon>Alphaproteobacteria</taxon>
        <taxon>Hyphomicrobiales</taxon>
        <taxon>Stappiaceae</taxon>
        <taxon>Pannonibacter</taxon>
    </lineage>
</organism>
<dbReference type="NCBIfam" id="TIGR01982">
    <property type="entry name" value="UbiB"/>
    <property type="match status" value="1"/>
</dbReference>
<dbReference type="InterPro" id="IPR004147">
    <property type="entry name" value="ABC1_dom"/>
</dbReference>
<dbReference type="AlphaFoldDB" id="A0A0K6HRH0"/>
<feature type="domain" description="ABC1 atypical kinase-like" evidence="13">
    <location>
        <begin position="96"/>
        <end position="344"/>
    </location>
</feature>
<dbReference type="GO" id="GO:0006744">
    <property type="term" value="P:ubiquinone biosynthetic process"/>
    <property type="evidence" value="ECO:0007669"/>
    <property type="project" value="UniProtKB-UniPathway"/>
</dbReference>
<keyword evidence="6" id="KW-0831">Ubiquinone biosynthesis</keyword>
<dbReference type="GO" id="GO:0005524">
    <property type="term" value="F:ATP binding"/>
    <property type="evidence" value="ECO:0007669"/>
    <property type="project" value="UniProtKB-KW"/>
</dbReference>
<dbReference type="InterPro" id="IPR011009">
    <property type="entry name" value="Kinase-like_dom_sf"/>
</dbReference>
<evidence type="ECO:0000256" key="12">
    <source>
        <dbReference type="ARBA" id="ARBA00023136"/>
    </source>
</evidence>
<keyword evidence="12" id="KW-0472">Membrane</keyword>
<dbReference type="InterPro" id="IPR050154">
    <property type="entry name" value="UbiB_kinase"/>
</dbReference>
<proteinExistence type="inferred from homology"/>
<evidence type="ECO:0000256" key="11">
    <source>
        <dbReference type="ARBA" id="ARBA00022989"/>
    </source>
</evidence>
<evidence type="ECO:0000256" key="7">
    <source>
        <dbReference type="ARBA" id="ARBA00022692"/>
    </source>
</evidence>
<evidence type="ECO:0000256" key="5">
    <source>
        <dbReference type="ARBA" id="ARBA00022679"/>
    </source>
</evidence>
<gene>
    <name evidence="14" type="ORF">Ga0061067_102398</name>
</gene>
<dbReference type="PANTHER" id="PTHR10566">
    <property type="entry name" value="CHAPERONE-ACTIVITY OF BC1 COMPLEX CABC1 -RELATED"/>
    <property type="match status" value="1"/>
</dbReference>